<feature type="transmembrane region" description="Helical" evidence="1">
    <location>
        <begin position="232"/>
        <end position="248"/>
    </location>
</feature>
<keyword evidence="1" id="KW-0812">Transmembrane</keyword>
<proteinExistence type="predicted"/>
<gene>
    <name evidence="3" type="ORF">ACFQ27_02765</name>
</gene>
<dbReference type="GO" id="GO:0016787">
    <property type="term" value="F:hydrolase activity"/>
    <property type="evidence" value="ECO:0007669"/>
    <property type="project" value="UniProtKB-KW"/>
</dbReference>
<evidence type="ECO:0000259" key="2">
    <source>
        <dbReference type="Pfam" id="PF02517"/>
    </source>
</evidence>
<feature type="transmembrane region" description="Helical" evidence="1">
    <location>
        <begin position="37"/>
        <end position="59"/>
    </location>
</feature>
<reference evidence="4" key="1">
    <citation type="journal article" date="2019" name="Int. J. Syst. Evol. Microbiol.">
        <title>The Global Catalogue of Microorganisms (GCM) 10K type strain sequencing project: providing services to taxonomists for standard genome sequencing and annotation.</title>
        <authorList>
            <consortium name="The Broad Institute Genomics Platform"/>
            <consortium name="The Broad Institute Genome Sequencing Center for Infectious Disease"/>
            <person name="Wu L."/>
            <person name="Ma J."/>
        </authorList>
    </citation>
    <scope>NUCLEOTIDE SEQUENCE [LARGE SCALE GENOMIC DNA]</scope>
    <source>
        <strain evidence="4">CCUG 55074</strain>
    </source>
</reference>
<evidence type="ECO:0000256" key="1">
    <source>
        <dbReference type="SAM" id="Phobius"/>
    </source>
</evidence>
<dbReference type="EMBL" id="JBHTLQ010000004">
    <property type="protein sequence ID" value="MFD1189488.1"/>
    <property type="molecule type" value="Genomic_DNA"/>
</dbReference>
<evidence type="ECO:0000313" key="3">
    <source>
        <dbReference type="EMBL" id="MFD1189488.1"/>
    </source>
</evidence>
<dbReference type="InterPro" id="IPR003675">
    <property type="entry name" value="Rce1/LyrA-like_dom"/>
</dbReference>
<keyword evidence="1" id="KW-1133">Transmembrane helix</keyword>
<comment type="caution">
    <text evidence="3">The sequence shown here is derived from an EMBL/GenBank/DDBJ whole genome shotgun (WGS) entry which is preliminary data.</text>
</comment>
<keyword evidence="1" id="KW-0472">Membrane</keyword>
<dbReference type="Proteomes" id="UP001597216">
    <property type="component" value="Unassembled WGS sequence"/>
</dbReference>
<feature type="domain" description="CAAX prenyl protease 2/Lysostaphin resistance protein A-like" evidence="2">
    <location>
        <begin position="117"/>
        <end position="216"/>
    </location>
</feature>
<feature type="transmembrane region" description="Helical" evidence="1">
    <location>
        <begin position="144"/>
        <end position="164"/>
    </location>
</feature>
<feature type="transmembrane region" description="Helical" evidence="1">
    <location>
        <begin position="113"/>
        <end position="132"/>
    </location>
</feature>
<feature type="transmembrane region" description="Helical" evidence="1">
    <location>
        <begin position="200"/>
        <end position="220"/>
    </location>
</feature>
<protein>
    <submittedName>
        <fullName evidence="3">CPBP family intramembrane glutamic endopeptidase</fullName>
        <ecNumber evidence="3">3.4.-.-</ecNumber>
    </submittedName>
</protein>
<dbReference type="RefSeq" id="WP_377352352.1">
    <property type="nucleotide sequence ID" value="NZ_JBHTLQ010000004.1"/>
</dbReference>
<keyword evidence="4" id="KW-1185">Reference proteome</keyword>
<feature type="transmembrane region" description="Helical" evidence="1">
    <location>
        <begin position="12"/>
        <end position="31"/>
    </location>
</feature>
<name>A0ABW3SY04_9CAUL</name>
<dbReference type="EC" id="3.4.-.-" evidence="3"/>
<accession>A0ABW3SY04</accession>
<sequence length="252" mass="26790">MDDQAAPCPPGRIWAFLGLVALISLPFWLLARGQILPGLPVAALMVLCPAAAALALTTYDQGADGVRRLLARILDVQGMSGRSWLIPVLPFVVAILVFLILRAAGAQVPNPSVTAQGLALLLVLFLPGAVAEELGWTGYAMPPLTARFGTFGGGVLLGLVWALWHYPALIAVGRAPAWIAWWTLGTVAMRLIMVQACRHAGLGLAGAILFHAASNLAWQLFPVQGSWFDPRLHGLLMAASALVLSAAWRRRA</sequence>
<feature type="transmembrane region" description="Helical" evidence="1">
    <location>
        <begin position="80"/>
        <end position="101"/>
    </location>
</feature>
<feature type="transmembrane region" description="Helical" evidence="1">
    <location>
        <begin position="176"/>
        <end position="193"/>
    </location>
</feature>
<dbReference type="Pfam" id="PF02517">
    <property type="entry name" value="Rce1-like"/>
    <property type="match status" value="1"/>
</dbReference>
<keyword evidence="3" id="KW-0378">Hydrolase</keyword>
<evidence type="ECO:0000313" key="4">
    <source>
        <dbReference type="Proteomes" id="UP001597216"/>
    </source>
</evidence>
<organism evidence="3 4">
    <name type="scientific">Phenylobacterium conjunctum</name>
    <dbReference type="NCBI Taxonomy" id="1298959"/>
    <lineage>
        <taxon>Bacteria</taxon>
        <taxon>Pseudomonadati</taxon>
        <taxon>Pseudomonadota</taxon>
        <taxon>Alphaproteobacteria</taxon>
        <taxon>Caulobacterales</taxon>
        <taxon>Caulobacteraceae</taxon>
        <taxon>Phenylobacterium</taxon>
    </lineage>
</organism>